<organism evidence="5 6">
    <name type="scientific">Pyrobaculum ferrireducens</name>
    <dbReference type="NCBI Taxonomy" id="1104324"/>
    <lineage>
        <taxon>Archaea</taxon>
        <taxon>Thermoproteota</taxon>
        <taxon>Thermoprotei</taxon>
        <taxon>Thermoproteales</taxon>
        <taxon>Thermoproteaceae</taxon>
        <taxon>Pyrobaculum</taxon>
    </lineage>
</organism>
<reference evidence="5 6" key="1">
    <citation type="journal article" date="2012" name="J. Bacteriol.">
        <title>Complete genome sequence of strain 1860, a crenarchaeon of the genus pyrobaculum able to grow with various electron acceptors.</title>
        <authorList>
            <person name="Mardanov A.V."/>
            <person name="Gumerov V.M."/>
            <person name="Slobodkina G.B."/>
            <person name="Beletsky A.V."/>
            <person name="Bonch-Osmolovskaya E.A."/>
            <person name="Ravin N.V."/>
            <person name="Skryabin K.G."/>
        </authorList>
    </citation>
    <scope>NUCLEOTIDE SEQUENCE [LARGE SCALE GENOMIC DNA]</scope>
    <source>
        <strain evidence="5 6">1860</strain>
    </source>
</reference>
<dbReference type="InterPro" id="IPR007508">
    <property type="entry name" value="DtdA"/>
</dbReference>
<dbReference type="Gene3D" id="3.40.630.50">
    <property type="entry name" value="AF0625-like"/>
    <property type="match status" value="1"/>
</dbReference>
<comment type="subunit">
    <text evidence="4">Monomer.</text>
</comment>
<dbReference type="InterPro" id="IPR018033">
    <property type="entry name" value="Deacylase_DtdA_archaea"/>
</dbReference>
<evidence type="ECO:0000313" key="6">
    <source>
        <dbReference type="Proteomes" id="UP000005867"/>
    </source>
</evidence>
<evidence type="ECO:0000313" key="5">
    <source>
        <dbReference type="EMBL" id="AET32035.1"/>
    </source>
</evidence>
<accession>G7VHD2</accession>
<evidence type="ECO:0000256" key="1">
    <source>
        <dbReference type="ARBA" id="ARBA00022723"/>
    </source>
</evidence>
<dbReference type="GeneID" id="11594849"/>
<dbReference type="AlphaFoldDB" id="G7VHD2"/>
<dbReference type="Pfam" id="PF04414">
    <property type="entry name" value="tRNA_deacylase"/>
    <property type="match status" value="1"/>
</dbReference>
<dbReference type="HAMAP" id="MF_00562">
    <property type="entry name" value="Deacylase_DtdA"/>
    <property type="match status" value="1"/>
</dbReference>
<dbReference type="KEGG" id="pyr:P186_0583"/>
<dbReference type="GO" id="GO:0051499">
    <property type="term" value="F:D-aminoacyl-tRNA deacylase activity"/>
    <property type="evidence" value="ECO:0007669"/>
    <property type="project" value="UniProtKB-UniRule"/>
</dbReference>
<name>G7VHD2_9CREN</name>
<sequence>MYVLVISLGDPVSRTFLEVAPDMPLVETRGGLEIRKFRDVPVVVHRGDPTEFGNEEVLASLGRHAIFISRHEMANPRPLFTVHTPGGWPDVSVAHPHLVSSLYRSLCRGAYEPFSCAFEATHHPPNTSAVSATFIEVGSTEREWRDRKAVETLVYVVEEVTGRELERRPSAMVVGDLHYVTVADMVLRGDVDIGHVVPKYVEISLGVVQTAFRKHVTSVEKVFLFRKNVKNPARAEIVEFLRGSGVEVVLKG</sequence>
<dbReference type="OrthoDB" id="9863at2157"/>
<dbReference type="GO" id="GO:0008270">
    <property type="term" value="F:zinc ion binding"/>
    <property type="evidence" value="ECO:0007669"/>
    <property type="project" value="UniProtKB-UniRule"/>
</dbReference>
<dbReference type="GO" id="GO:0106026">
    <property type="term" value="F:Gly-tRNA(Ala) deacylase activity"/>
    <property type="evidence" value="ECO:0007669"/>
    <property type="project" value="RHEA"/>
</dbReference>
<protein>
    <recommendedName>
        <fullName evidence="4">D-aminoacyl-tRNA deacylase</fullName>
        <ecNumber evidence="4">3.1.1.96</ecNumber>
    </recommendedName>
</protein>
<evidence type="ECO:0000256" key="2">
    <source>
        <dbReference type="ARBA" id="ARBA00022801"/>
    </source>
</evidence>
<dbReference type="GO" id="GO:0019478">
    <property type="term" value="P:D-amino acid catabolic process"/>
    <property type="evidence" value="ECO:0007669"/>
    <property type="project" value="UniProtKB-UniRule"/>
</dbReference>
<dbReference type="PANTHER" id="PTHR34667:SF1">
    <property type="entry name" value="D-AMINOACYL-TRNA DEACYLASE"/>
    <property type="match status" value="1"/>
</dbReference>
<keyword evidence="6" id="KW-1185">Reference proteome</keyword>
<comment type="cofactor">
    <cofactor evidence="4">
        <name>Zn(2+)</name>
        <dbReference type="ChEBI" id="CHEBI:29105"/>
    </cofactor>
    <text evidence="4">Binds 2 Zn(2+) ions per subunit.</text>
</comment>
<dbReference type="SUPFAM" id="SSF142535">
    <property type="entry name" value="AF0625-like"/>
    <property type="match status" value="1"/>
</dbReference>
<dbReference type="STRING" id="1104324.P186_0583"/>
<dbReference type="HOGENOM" id="CLU_056464_1_0_2"/>
<dbReference type="RefSeq" id="WP_014287863.1">
    <property type="nucleotide sequence ID" value="NC_016645.1"/>
</dbReference>
<comment type="catalytic activity">
    <reaction evidence="4">
        <text>glycyl-tRNA(Ala) + H2O = tRNA(Ala) + glycine + H(+)</text>
        <dbReference type="Rhea" id="RHEA:53744"/>
        <dbReference type="Rhea" id="RHEA-COMP:9657"/>
        <dbReference type="Rhea" id="RHEA-COMP:13640"/>
        <dbReference type="ChEBI" id="CHEBI:15377"/>
        <dbReference type="ChEBI" id="CHEBI:15378"/>
        <dbReference type="ChEBI" id="CHEBI:57305"/>
        <dbReference type="ChEBI" id="CHEBI:78442"/>
        <dbReference type="ChEBI" id="CHEBI:78522"/>
        <dbReference type="EC" id="3.1.1.96"/>
    </reaction>
</comment>
<keyword evidence="3 4" id="KW-0862">Zinc</keyword>
<dbReference type="EMBL" id="CP003098">
    <property type="protein sequence ID" value="AET32035.1"/>
    <property type="molecule type" value="Genomic_DNA"/>
</dbReference>
<gene>
    <name evidence="4" type="primary">dtdA</name>
    <name evidence="5" type="ORF">P186_0583</name>
</gene>
<keyword evidence="2 4" id="KW-0378">Hydrolase</keyword>
<evidence type="ECO:0000256" key="4">
    <source>
        <dbReference type="HAMAP-Rule" id="MF_00562"/>
    </source>
</evidence>
<comment type="function">
    <text evidence="4">D-aminoacyl-tRNA deacylase with broad substrate specificity. By recycling D-aminoacyl-tRNA to D-amino acids and free tRNA molecules, this enzyme counteracts the toxicity associated with the formation of D-aminoacyl-tRNA entities in vivo.</text>
</comment>
<keyword evidence="1 4" id="KW-0479">Metal-binding</keyword>
<dbReference type="eggNOG" id="arCOG01616">
    <property type="taxonomic scope" value="Archaea"/>
</dbReference>
<evidence type="ECO:0000256" key="3">
    <source>
        <dbReference type="ARBA" id="ARBA00022833"/>
    </source>
</evidence>
<dbReference type="Gene3D" id="3.40.50.10700">
    <property type="entry name" value="AF0625-like"/>
    <property type="match status" value="1"/>
</dbReference>
<dbReference type="PANTHER" id="PTHR34667">
    <property type="entry name" value="D-AMINOACYL-TRNA DEACYLASE"/>
    <property type="match status" value="1"/>
</dbReference>
<proteinExistence type="inferred from homology"/>
<dbReference type="Proteomes" id="UP000005867">
    <property type="component" value="Chromosome"/>
</dbReference>
<dbReference type="EC" id="3.1.1.96" evidence="4"/>
<comment type="similarity">
    <text evidence="4">Belongs to the DtdA deacylase family.</text>
</comment>
<comment type="catalytic activity">
    <reaction evidence="4">
        <text>a D-aminoacyl-tRNA + H2O = a tRNA + a D-alpha-amino acid + H(+)</text>
        <dbReference type="Rhea" id="RHEA:13953"/>
        <dbReference type="Rhea" id="RHEA-COMP:10123"/>
        <dbReference type="Rhea" id="RHEA-COMP:10124"/>
        <dbReference type="ChEBI" id="CHEBI:15377"/>
        <dbReference type="ChEBI" id="CHEBI:15378"/>
        <dbReference type="ChEBI" id="CHEBI:59871"/>
        <dbReference type="ChEBI" id="CHEBI:78442"/>
        <dbReference type="ChEBI" id="CHEBI:79333"/>
        <dbReference type="EC" id="3.1.1.96"/>
    </reaction>
</comment>